<dbReference type="InterPro" id="IPR004559">
    <property type="entry name" value="HemW-like"/>
</dbReference>
<evidence type="ECO:0000256" key="7">
    <source>
        <dbReference type="ARBA" id="ARBA00023004"/>
    </source>
</evidence>
<evidence type="ECO:0000256" key="8">
    <source>
        <dbReference type="ARBA" id="ARBA00023014"/>
    </source>
</evidence>
<dbReference type="InterPro" id="IPR013785">
    <property type="entry name" value="Aldolase_TIM"/>
</dbReference>
<dbReference type="PANTHER" id="PTHR13932">
    <property type="entry name" value="COPROPORPHYRINIGEN III OXIDASE"/>
    <property type="match status" value="1"/>
</dbReference>
<dbReference type="SFLD" id="SFLDF00288">
    <property type="entry name" value="HemN-like__clustered_with_nucl"/>
    <property type="match status" value="1"/>
</dbReference>
<dbReference type="SUPFAM" id="SSF102114">
    <property type="entry name" value="Radical SAM enzymes"/>
    <property type="match status" value="1"/>
</dbReference>
<comment type="similarity">
    <text evidence="2">Belongs to the anaerobic coproporphyrinogen-III oxidase family. HemW subfamily.</text>
</comment>
<dbReference type="InterPro" id="IPR058240">
    <property type="entry name" value="rSAM_sf"/>
</dbReference>
<dbReference type="SFLD" id="SFLDF00562">
    <property type="entry name" value="HemN-like__clustered_with_heat"/>
    <property type="match status" value="1"/>
</dbReference>
<dbReference type="InterPro" id="IPR007197">
    <property type="entry name" value="rSAM"/>
</dbReference>
<comment type="subcellular location">
    <subcellularLocation>
        <location evidence="10">Cytoplasm</location>
    </subcellularLocation>
</comment>
<comment type="caution">
    <text evidence="12">The sequence shown here is derived from an EMBL/GenBank/DDBJ whole genome shotgun (WGS) entry which is preliminary data.</text>
</comment>
<evidence type="ECO:0000256" key="1">
    <source>
        <dbReference type="ARBA" id="ARBA00001966"/>
    </source>
</evidence>
<feature type="domain" description="Radical SAM core" evidence="11">
    <location>
        <begin position="1"/>
        <end position="233"/>
    </location>
</feature>
<evidence type="ECO:0000256" key="9">
    <source>
        <dbReference type="ARBA" id="ARBA00023186"/>
    </source>
</evidence>
<dbReference type="GO" id="GO:0046872">
    <property type="term" value="F:metal ion binding"/>
    <property type="evidence" value="ECO:0007669"/>
    <property type="project" value="UniProtKB-UniRule"/>
</dbReference>
<evidence type="ECO:0000256" key="3">
    <source>
        <dbReference type="ARBA" id="ARBA00017228"/>
    </source>
</evidence>
<dbReference type="GO" id="GO:0006779">
    <property type="term" value="P:porphyrin-containing compound biosynthetic process"/>
    <property type="evidence" value="ECO:0007669"/>
    <property type="project" value="InterPro"/>
</dbReference>
<evidence type="ECO:0000313" key="12">
    <source>
        <dbReference type="EMBL" id="PQA60792.1"/>
    </source>
</evidence>
<dbReference type="EMBL" id="PTRA01000001">
    <property type="protein sequence ID" value="PQA60792.1"/>
    <property type="molecule type" value="Genomic_DNA"/>
</dbReference>
<dbReference type="Pfam" id="PF04055">
    <property type="entry name" value="Radical_SAM"/>
    <property type="match status" value="1"/>
</dbReference>
<dbReference type="NCBIfam" id="TIGR00539">
    <property type="entry name" value="hemN_rel"/>
    <property type="match status" value="1"/>
</dbReference>
<dbReference type="InterPro" id="IPR006638">
    <property type="entry name" value="Elp3/MiaA/NifB-like_rSAM"/>
</dbReference>
<keyword evidence="8 10" id="KW-0411">Iron-sulfur</keyword>
<reference evidence="13" key="1">
    <citation type="submission" date="2018-02" db="EMBL/GenBank/DDBJ databases">
        <title>Genome sequencing of Solimonas sp. HR-BB.</title>
        <authorList>
            <person name="Lee Y."/>
            <person name="Jeon C.O."/>
        </authorList>
    </citation>
    <scope>NUCLEOTIDE SEQUENCE [LARGE SCALE GENOMIC DNA]</scope>
    <source>
        <strain evidence="13">HR-U</strain>
    </source>
</reference>
<dbReference type="SMART" id="SM00729">
    <property type="entry name" value="Elp3"/>
    <property type="match status" value="1"/>
</dbReference>
<evidence type="ECO:0000256" key="4">
    <source>
        <dbReference type="ARBA" id="ARBA00022617"/>
    </source>
</evidence>
<dbReference type="AlphaFoldDB" id="A0A2S7ISY9"/>
<dbReference type="PANTHER" id="PTHR13932:SF5">
    <property type="entry name" value="RADICAL S-ADENOSYL METHIONINE DOMAIN-CONTAINING PROTEIN 1, MITOCHONDRIAL"/>
    <property type="match status" value="1"/>
</dbReference>
<keyword evidence="13" id="KW-1185">Reference proteome</keyword>
<evidence type="ECO:0000256" key="5">
    <source>
        <dbReference type="ARBA" id="ARBA00022691"/>
    </source>
</evidence>
<comment type="function">
    <text evidence="10">Probably acts as a heme chaperone, transferring heme to an unknown acceptor. Binds one molecule of heme per monomer, possibly covalently. Binds 1 [4Fe-4S] cluster. The cluster is coordinated with 3 cysteines and an exchangeable S-adenosyl-L-methionine.</text>
</comment>
<dbReference type="InterPro" id="IPR034505">
    <property type="entry name" value="Coproporphyrinogen-III_oxidase"/>
</dbReference>
<dbReference type="SFLD" id="SFLDS00029">
    <property type="entry name" value="Radical_SAM"/>
    <property type="match status" value="1"/>
</dbReference>
<keyword evidence="10" id="KW-0963">Cytoplasm</keyword>
<comment type="cofactor">
    <cofactor evidence="1">
        <name>[4Fe-4S] cluster</name>
        <dbReference type="ChEBI" id="CHEBI:49883"/>
    </cofactor>
</comment>
<evidence type="ECO:0000256" key="10">
    <source>
        <dbReference type="RuleBase" id="RU364116"/>
    </source>
</evidence>
<evidence type="ECO:0000256" key="2">
    <source>
        <dbReference type="ARBA" id="ARBA00006100"/>
    </source>
</evidence>
<evidence type="ECO:0000313" key="13">
    <source>
        <dbReference type="Proteomes" id="UP000239590"/>
    </source>
</evidence>
<keyword evidence="6 10" id="KW-0479">Metal-binding</keyword>
<dbReference type="GO" id="GO:0051539">
    <property type="term" value="F:4 iron, 4 sulfur cluster binding"/>
    <property type="evidence" value="ECO:0007669"/>
    <property type="project" value="UniProtKB-UniRule"/>
</dbReference>
<dbReference type="GO" id="GO:0005737">
    <property type="term" value="C:cytoplasm"/>
    <property type="evidence" value="ECO:0007669"/>
    <property type="project" value="UniProtKB-SubCell"/>
</dbReference>
<keyword evidence="7 10" id="KW-0408">Iron</keyword>
<evidence type="ECO:0000256" key="6">
    <source>
        <dbReference type="ARBA" id="ARBA00022723"/>
    </source>
</evidence>
<protein>
    <recommendedName>
        <fullName evidence="3 10">Heme chaperone HemW</fullName>
    </recommendedName>
</protein>
<evidence type="ECO:0000259" key="11">
    <source>
        <dbReference type="PROSITE" id="PS51918"/>
    </source>
</evidence>
<organism evidence="12 13">
    <name type="scientific">Siphonobacter curvatus</name>
    <dbReference type="NCBI Taxonomy" id="2094562"/>
    <lineage>
        <taxon>Bacteria</taxon>
        <taxon>Pseudomonadati</taxon>
        <taxon>Bacteroidota</taxon>
        <taxon>Cytophagia</taxon>
        <taxon>Cytophagales</taxon>
        <taxon>Cytophagaceae</taxon>
        <taxon>Siphonobacter</taxon>
    </lineage>
</organism>
<dbReference type="Gene3D" id="3.20.20.70">
    <property type="entry name" value="Aldolase class I"/>
    <property type="match status" value="1"/>
</dbReference>
<name>A0A2S7ISY9_9BACT</name>
<dbReference type="PROSITE" id="PS51918">
    <property type="entry name" value="RADICAL_SAM"/>
    <property type="match status" value="1"/>
</dbReference>
<proteinExistence type="inferred from homology"/>
<dbReference type="OrthoDB" id="9808022at2"/>
<dbReference type="GO" id="GO:0004109">
    <property type="term" value="F:coproporphyrinogen oxidase activity"/>
    <property type="evidence" value="ECO:0007669"/>
    <property type="project" value="InterPro"/>
</dbReference>
<keyword evidence="4 10" id="KW-0349">Heme</keyword>
<keyword evidence="5 10" id="KW-0949">S-adenosyl-L-methionine</keyword>
<gene>
    <name evidence="12" type="ORF">C5O19_14610</name>
</gene>
<keyword evidence="9 10" id="KW-0143">Chaperone</keyword>
<dbReference type="RefSeq" id="WP_104713449.1">
    <property type="nucleotide sequence ID" value="NZ_PTRA01000001.1"/>
</dbReference>
<dbReference type="SFLD" id="SFLDG01065">
    <property type="entry name" value="anaerobic_coproporphyrinogen-I"/>
    <property type="match status" value="1"/>
</dbReference>
<keyword evidence="10" id="KW-0004">4Fe-4S</keyword>
<accession>A0A2S7ISY9</accession>
<dbReference type="Proteomes" id="UP000239590">
    <property type="component" value="Unassembled WGS sequence"/>
</dbReference>
<sequence>MHLYIHVPFCRQACYYCDFHFSTSLQGRTEMVEAICLEIELRKTYLPDSSLDTIYFGGGTPSLLEEADFQHIFQTIHQHFRVHPEAEITLEANPDDLSREKLALFHRMGINRLSIGIQSFHTPHLQHLHRIHSAEDARTCVRMAQEVGFENITIDLIYAIPSSETDPHAIWRKDLAEAMALGVPHISAYCLTIEPQTVFGKWLKNKRIAPIDDEFAAEQFQILRDTLREHGYEQYEISNFAQPGRHSQHNSSYWLQHPYLGVGPSAHSYDGLRTRQYNRSNNPQYVASLQQGLIPAEIENLTEQDLVNEYVLTSLRTHWGTDVERIRKLSETGLHVIEEVLPALQQNGWIRREGSMLFLTETGKLFADRVAEELFWVEA</sequence>